<keyword evidence="2" id="KW-1185">Reference proteome</keyword>
<proteinExistence type="predicted"/>
<organism evidence="1 2">
    <name type="scientific">Eretmocerus hayati</name>
    <dbReference type="NCBI Taxonomy" id="131215"/>
    <lineage>
        <taxon>Eukaryota</taxon>
        <taxon>Metazoa</taxon>
        <taxon>Ecdysozoa</taxon>
        <taxon>Arthropoda</taxon>
        <taxon>Hexapoda</taxon>
        <taxon>Insecta</taxon>
        <taxon>Pterygota</taxon>
        <taxon>Neoptera</taxon>
        <taxon>Endopterygota</taxon>
        <taxon>Hymenoptera</taxon>
        <taxon>Apocrita</taxon>
        <taxon>Proctotrupomorpha</taxon>
        <taxon>Chalcidoidea</taxon>
        <taxon>Aphelinidae</taxon>
        <taxon>Aphelininae</taxon>
        <taxon>Eretmocerus</taxon>
    </lineage>
</organism>
<accession>A0ACC2P3P8</accession>
<gene>
    <name evidence="1" type="ORF">QAD02_013473</name>
</gene>
<dbReference type="EMBL" id="CM056742">
    <property type="protein sequence ID" value="KAJ8677686.1"/>
    <property type="molecule type" value="Genomic_DNA"/>
</dbReference>
<protein>
    <submittedName>
        <fullName evidence="1">Uncharacterized protein</fullName>
    </submittedName>
</protein>
<name>A0ACC2P3P8_9HYME</name>
<dbReference type="Proteomes" id="UP001239111">
    <property type="component" value="Chromosome 2"/>
</dbReference>
<sequence>MIDNNYRIFETCEDRFCESISNSGLGDRDKQCILDGFKKSFAPMSEMFDPKSGCFRSTFMRNKYFDMNFDIIAPQRIFICNPNGELTYSYVPIFETLKVMLENKEIRQYCMDSNVNSNSSGFFDIKDGNVVRDNAFFQQKTQYFLAYFKTLSRSAIQLDLTKKHKMLGFYFTILKLPPHLRSKLKNIKSLLLCKETYQEDYGWHEILRILIQDLKRLETEGITIDCGNGEFINSKGSIVVVFGDNLRSHSIGGFCESFNKILYVCPYCDMTITEFLQNPLVVRPFRTLEDYDKCVSEVSKMKQTHVKGIKNRSKLDDLEHFKVMNPGLPPCSDHDIYEGFAPFDMWLCMNHFVKKRYIRIGLLNYRLNELRIKGEGEIFIPKVSLKTQKDKLSKLTGTAS</sequence>
<evidence type="ECO:0000313" key="2">
    <source>
        <dbReference type="Proteomes" id="UP001239111"/>
    </source>
</evidence>
<evidence type="ECO:0000313" key="1">
    <source>
        <dbReference type="EMBL" id="KAJ8677686.1"/>
    </source>
</evidence>
<comment type="caution">
    <text evidence="1">The sequence shown here is derived from an EMBL/GenBank/DDBJ whole genome shotgun (WGS) entry which is preliminary data.</text>
</comment>
<reference evidence="1" key="1">
    <citation type="submission" date="2023-04" db="EMBL/GenBank/DDBJ databases">
        <title>A chromosome-level genome assembly of the parasitoid wasp Eretmocerus hayati.</title>
        <authorList>
            <person name="Zhong Y."/>
            <person name="Liu S."/>
            <person name="Liu Y."/>
        </authorList>
    </citation>
    <scope>NUCLEOTIDE SEQUENCE</scope>
    <source>
        <strain evidence="1">ZJU_SS_LIU_2023</strain>
    </source>
</reference>